<feature type="non-terminal residue" evidence="1">
    <location>
        <position position="146"/>
    </location>
</feature>
<evidence type="ECO:0000313" key="1">
    <source>
        <dbReference type="EMBL" id="KAK3265218.1"/>
    </source>
</evidence>
<evidence type="ECO:0000313" key="2">
    <source>
        <dbReference type="Proteomes" id="UP001190700"/>
    </source>
</evidence>
<protein>
    <submittedName>
        <fullName evidence="1">Uncharacterized protein</fullName>
    </submittedName>
</protein>
<dbReference type="EMBL" id="LGRX02014066">
    <property type="protein sequence ID" value="KAK3265218.1"/>
    <property type="molecule type" value="Genomic_DNA"/>
</dbReference>
<dbReference type="Proteomes" id="UP001190700">
    <property type="component" value="Unassembled WGS sequence"/>
</dbReference>
<keyword evidence="2" id="KW-1185">Reference proteome</keyword>
<accession>A0AAE0KY90</accession>
<proteinExistence type="predicted"/>
<sequence>MDAWSALTKVIKSSIVAAGVKGGAAHVKSERCTGRWIVIACEFGVNFVVGPGVIAGGLQKTVTISEDFLPLFDDFSTGLATLCRSLTEFLRWKDQVLQLLPSGSVTPLAVISSEVLRSKAYLTSSNCTLWKFLLGDGEEDEFGSHE</sequence>
<organism evidence="1 2">
    <name type="scientific">Cymbomonas tetramitiformis</name>
    <dbReference type="NCBI Taxonomy" id="36881"/>
    <lineage>
        <taxon>Eukaryota</taxon>
        <taxon>Viridiplantae</taxon>
        <taxon>Chlorophyta</taxon>
        <taxon>Pyramimonadophyceae</taxon>
        <taxon>Pyramimonadales</taxon>
        <taxon>Pyramimonadaceae</taxon>
        <taxon>Cymbomonas</taxon>
    </lineage>
</organism>
<comment type="caution">
    <text evidence="1">The sequence shown here is derived from an EMBL/GenBank/DDBJ whole genome shotgun (WGS) entry which is preliminary data.</text>
</comment>
<dbReference type="AlphaFoldDB" id="A0AAE0KY90"/>
<gene>
    <name evidence="1" type="ORF">CYMTET_26079</name>
</gene>
<reference evidence="1 2" key="1">
    <citation type="journal article" date="2015" name="Genome Biol. Evol.">
        <title>Comparative Genomics of a Bacterivorous Green Alga Reveals Evolutionary Causalities and Consequences of Phago-Mixotrophic Mode of Nutrition.</title>
        <authorList>
            <person name="Burns J.A."/>
            <person name="Paasch A."/>
            <person name="Narechania A."/>
            <person name="Kim E."/>
        </authorList>
    </citation>
    <scope>NUCLEOTIDE SEQUENCE [LARGE SCALE GENOMIC DNA]</scope>
    <source>
        <strain evidence="1 2">PLY_AMNH</strain>
    </source>
</reference>
<name>A0AAE0KY90_9CHLO</name>